<evidence type="ECO:0000313" key="2">
    <source>
        <dbReference type="EMBL" id="GJT42255.1"/>
    </source>
</evidence>
<keyword evidence="3" id="KW-1185">Reference proteome</keyword>
<dbReference type="Pfam" id="PF00004">
    <property type="entry name" value="AAA"/>
    <property type="match status" value="1"/>
</dbReference>
<dbReference type="Gene3D" id="1.10.8.60">
    <property type="match status" value="1"/>
</dbReference>
<gene>
    <name evidence="2" type="ORF">Tco_0950970</name>
</gene>
<accession>A0ABQ5DSR5</accession>
<evidence type="ECO:0000313" key="3">
    <source>
        <dbReference type="Proteomes" id="UP001151760"/>
    </source>
</evidence>
<reference evidence="2" key="2">
    <citation type="submission" date="2022-01" db="EMBL/GenBank/DDBJ databases">
        <authorList>
            <person name="Yamashiro T."/>
            <person name="Shiraishi A."/>
            <person name="Satake H."/>
            <person name="Nakayama K."/>
        </authorList>
    </citation>
    <scope>NUCLEOTIDE SEQUENCE</scope>
</reference>
<name>A0ABQ5DSR5_9ASTR</name>
<dbReference type="PANTHER" id="PTHR23076">
    <property type="entry name" value="METALLOPROTEASE M41 FTSH"/>
    <property type="match status" value="1"/>
</dbReference>
<comment type="caution">
    <text evidence="2">The sequence shown here is derived from an EMBL/GenBank/DDBJ whole genome shotgun (WGS) entry which is preliminary data.</text>
</comment>
<sequence>MISYTNESKPLVLPWERTIRLDSSVRVNTHVVRGYVCVLGRWSEWDPWRAVGLRLSWNADVDSLSQTLVESVDGMGALWLDPDVLERSRPTKSALIPFYVINNYNKQWPEWDLWRARVRGYRDCERGFPSADASRSVDGMGKRTNFKSGFLTVQQLGSLSFRYTRPNTTSVSFQCRCTKKEKLAETKTIGDDFGLWKQFLRDLQNEWFNSMLYPLGPANDALSAISLLHLKSHKIEPMNVSFNELIGVDDIIPEFQNITSILHGKSERKNFSAMLPNGVLLYGPPGAGKGEVRIKSLFNEAKRCSPSIVFIEDVDEIASQRENCDSDSYLIELQTEMEKCNKDGSMVVVVAATHSLETLDPALMSSYWFQKTFHVAKPEEDSKRKKVGLYFKDYILEEDKEAICNLIASHTPGSVWANLKNIVAESVCSARWRGGDHVTMDDVRRAVRRFNTHGCYDADEPVTQEPMRLIVGSQN</sequence>
<dbReference type="PANTHER" id="PTHR23076:SF110">
    <property type="entry name" value="INACTIVE ATP-DEPENDENT ZINC METALLOPROTEASE FTSHI 3, CHLOROPLASTIC-RELATED"/>
    <property type="match status" value="1"/>
</dbReference>
<dbReference type="EMBL" id="BQNB010015629">
    <property type="protein sequence ID" value="GJT42255.1"/>
    <property type="molecule type" value="Genomic_DNA"/>
</dbReference>
<reference evidence="2" key="1">
    <citation type="journal article" date="2022" name="Int. J. Mol. Sci.">
        <title>Draft Genome of Tanacetum Coccineum: Genomic Comparison of Closely Related Tanacetum-Family Plants.</title>
        <authorList>
            <person name="Yamashiro T."/>
            <person name="Shiraishi A."/>
            <person name="Nakayama K."/>
            <person name="Satake H."/>
        </authorList>
    </citation>
    <scope>NUCLEOTIDE SEQUENCE</scope>
</reference>
<dbReference type="GO" id="GO:0016787">
    <property type="term" value="F:hydrolase activity"/>
    <property type="evidence" value="ECO:0007669"/>
    <property type="project" value="UniProtKB-KW"/>
</dbReference>
<organism evidence="2 3">
    <name type="scientific">Tanacetum coccineum</name>
    <dbReference type="NCBI Taxonomy" id="301880"/>
    <lineage>
        <taxon>Eukaryota</taxon>
        <taxon>Viridiplantae</taxon>
        <taxon>Streptophyta</taxon>
        <taxon>Embryophyta</taxon>
        <taxon>Tracheophyta</taxon>
        <taxon>Spermatophyta</taxon>
        <taxon>Magnoliopsida</taxon>
        <taxon>eudicotyledons</taxon>
        <taxon>Gunneridae</taxon>
        <taxon>Pentapetalae</taxon>
        <taxon>asterids</taxon>
        <taxon>campanulids</taxon>
        <taxon>Asterales</taxon>
        <taxon>Asteraceae</taxon>
        <taxon>Asteroideae</taxon>
        <taxon>Anthemideae</taxon>
        <taxon>Anthemidinae</taxon>
        <taxon>Tanacetum</taxon>
    </lineage>
</organism>
<protein>
    <submittedName>
        <fullName evidence="2">ATPase, AAA-type, core, P-loop containing nucleoside triphosphate hydrolase</fullName>
    </submittedName>
</protein>
<proteinExistence type="predicted"/>
<dbReference type="InterPro" id="IPR027417">
    <property type="entry name" value="P-loop_NTPase"/>
</dbReference>
<dbReference type="SUPFAM" id="SSF52540">
    <property type="entry name" value="P-loop containing nucleoside triphosphate hydrolases"/>
    <property type="match status" value="1"/>
</dbReference>
<dbReference type="Proteomes" id="UP001151760">
    <property type="component" value="Unassembled WGS sequence"/>
</dbReference>
<dbReference type="InterPro" id="IPR003959">
    <property type="entry name" value="ATPase_AAA_core"/>
</dbReference>
<keyword evidence="2" id="KW-0378">Hydrolase</keyword>
<dbReference type="Gene3D" id="3.40.50.300">
    <property type="entry name" value="P-loop containing nucleotide triphosphate hydrolases"/>
    <property type="match status" value="2"/>
</dbReference>
<feature type="domain" description="ATPase AAA-type core" evidence="1">
    <location>
        <begin position="288"/>
        <end position="374"/>
    </location>
</feature>
<evidence type="ECO:0000259" key="1">
    <source>
        <dbReference type="Pfam" id="PF00004"/>
    </source>
</evidence>